<organism evidence="3 4">
    <name type="scientific">Rotaria socialis</name>
    <dbReference type="NCBI Taxonomy" id="392032"/>
    <lineage>
        <taxon>Eukaryota</taxon>
        <taxon>Metazoa</taxon>
        <taxon>Spiralia</taxon>
        <taxon>Gnathifera</taxon>
        <taxon>Rotifera</taxon>
        <taxon>Eurotatoria</taxon>
        <taxon>Bdelloidea</taxon>
        <taxon>Philodinida</taxon>
        <taxon>Philodinidae</taxon>
        <taxon>Rotaria</taxon>
    </lineage>
</organism>
<evidence type="ECO:0000313" key="4">
    <source>
        <dbReference type="Proteomes" id="UP000663873"/>
    </source>
</evidence>
<dbReference type="EMBL" id="CAJNYT010005112">
    <property type="protein sequence ID" value="CAF3715025.1"/>
    <property type="molecule type" value="Genomic_DNA"/>
</dbReference>
<dbReference type="AlphaFoldDB" id="A0A821F404"/>
<evidence type="ECO:0000256" key="1">
    <source>
        <dbReference type="SAM" id="MobiDB-lite"/>
    </source>
</evidence>
<sequence>MVSDQQDKTLNQVIPPYAGAPPYEGDT</sequence>
<accession>A0A821F404</accession>
<dbReference type="Proteomes" id="UP000663872">
    <property type="component" value="Unassembled WGS sequence"/>
</dbReference>
<gene>
    <name evidence="2" type="ORF">GRG538_LOCUS29262</name>
    <name evidence="3" type="ORF">UJA718_LOCUS33216</name>
</gene>
<evidence type="ECO:0000313" key="2">
    <source>
        <dbReference type="EMBL" id="CAF3715025.1"/>
    </source>
</evidence>
<dbReference type="Proteomes" id="UP000663873">
    <property type="component" value="Unassembled WGS sequence"/>
</dbReference>
<evidence type="ECO:0000313" key="3">
    <source>
        <dbReference type="EMBL" id="CAF4642492.1"/>
    </source>
</evidence>
<comment type="caution">
    <text evidence="3">The sequence shown here is derived from an EMBL/GenBank/DDBJ whole genome shotgun (WGS) entry which is preliminary data.</text>
</comment>
<name>A0A821F404_9BILA</name>
<dbReference type="EMBL" id="CAJOBP010029063">
    <property type="protein sequence ID" value="CAF4642492.1"/>
    <property type="molecule type" value="Genomic_DNA"/>
</dbReference>
<keyword evidence="4" id="KW-1185">Reference proteome</keyword>
<protein>
    <submittedName>
        <fullName evidence="3">Uncharacterized protein</fullName>
    </submittedName>
</protein>
<feature type="non-terminal residue" evidence="3">
    <location>
        <position position="27"/>
    </location>
</feature>
<feature type="region of interest" description="Disordered" evidence="1">
    <location>
        <begin position="1"/>
        <end position="27"/>
    </location>
</feature>
<reference evidence="3" key="1">
    <citation type="submission" date="2021-02" db="EMBL/GenBank/DDBJ databases">
        <authorList>
            <person name="Nowell W R."/>
        </authorList>
    </citation>
    <scope>NUCLEOTIDE SEQUENCE</scope>
</reference>
<proteinExistence type="predicted"/>